<dbReference type="Proteomes" id="UP000193200">
    <property type="component" value="Unassembled WGS sequence"/>
</dbReference>
<dbReference type="RefSeq" id="WP_085885811.1">
    <property type="nucleotide sequence ID" value="NZ_FWFR01000008.1"/>
</dbReference>
<keyword evidence="3" id="KW-1133">Transmembrane helix</keyword>
<keyword evidence="3" id="KW-0812">Transmembrane</keyword>
<dbReference type="AlphaFoldDB" id="A0A1Y5U0X6"/>
<gene>
    <name evidence="4" type="ORF">OCH7691_04479</name>
</gene>
<dbReference type="InterPro" id="IPR010090">
    <property type="entry name" value="Phage_tape_meas"/>
</dbReference>
<keyword evidence="3" id="KW-0472">Membrane</keyword>
<dbReference type="PANTHER" id="PTHR37813">
    <property type="entry name" value="FELS-2 PROPHAGE PROTEIN"/>
    <property type="match status" value="1"/>
</dbReference>
<protein>
    <recommendedName>
        <fullName evidence="6">Phage-related minor tail protein</fullName>
    </recommendedName>
</protein>
<evidence type="ECO:0000256" key="1">
    <source>
        <dbReference type="ARBA" id="ARBA00022612"/>
    </source>
</evidence>
<evidence type="ECO:0000256" key="3">
    <source>
        <dbReference type="SAM" id="Phobius"/>
    </source>
</evidence>
<sequence length="583" mass="60637">MAREFPLSIVVRAIDRATAPMRRINARMQALTEGPRRINNQIRLMAREAGLPRIAKAVDGIAGAAGRTVDAAGASLRRFLGIVAPATAGIALLASTTAAYGDDVAKTAFRLGLTTDQLQEYRFAAERSGIATSTFDMAIQQFGRRAADARRGTGEAVEAFEALQIQMLDTAGNIRPVNDLFRDVADRMAAIEDPTTRNLVATKLFGEEGLKLVQMLGDGTAGLDRLAAEAHRLGLVMRKEATTEAAHFTDRVTNLTTVLGGLQRRIGSALLPVLGTLAERLTAAIGENPERIAAIADRIAASIPTWDQFVGAFERIRAVSLGAWQTLQPIVDLLGGPMNAALIAVGAFIAGPLLVALGGLAAAFGTLGAALLATPFGWLIIMVGAIAALALVVWRNWDGIADFFEGVWDGIAGAFRDGVDRARTALQPLFAAAGDIAAAGAALFDRFHAAAAGAADRLMAFLGMLAGRIRAALAPVLEPIHAGLDLAGRLGSRIAGFFGLGPAAEGDDEAAGADARGPARARPLGARAAIARAAEPRAGRGGDGADGEVTVRFENPPPGLRPEVTRGRGIAIEADRGLAFGAP</sequence>
<feature type="region of interest" description="Disordered" evidence="2">
    <location>
        <begin position="532"/>
        <end position="568"/>
    </location>
</feature>
<name>A0A1Y5U0X6_9PROT</name>
<dbReference type="EMBL" id="FWFR01000008">
    <property type="protein sequence ID" value="SLN77607.1"/>
    <property type="molecule type" value="Genomic_DNA"/>
</dbReference>
<dbReference type="OrthoDB" id="8019720at2"/>
<dbReference type="NCBIfam" id="TIGR01760">
    <property type="entry name" value="tape_meas_TP901"/>
    <property type="match status" value="1"/>
</dbReference>
<feature type="transmembrane region" description="Helical" evidence="3">
    <location>
        <begin position="376"/>
        <end position="394"/>
    </location>
</feature>
<evidence type="ECO:0000313" key="5">
    <source>
        <dbReference type="Proteomes" id="UP000193200"/>
    </source>
</evidence>
<keyword evidence="5" id="KW-1185">Reference proteome</keyword>
<accession>A0A1Y5U0X6</accession>
<keyword evidence="1" id="KW-1188">Viral release from host cell</keyword>
<proteinExistence type="predicted"/>
<feature type="transmembrane region" description="Helical" evidence="3">
    <location>
        <begin position="340"/>
        <end position="364"/>
    </location>
</feature>
<evidence type="ECO:0000313" key="4">
    <source>
        <dbReference type="EMBL" id="SLN77607.1"/>
    </source>
</evidence>
<evidence type="ECO:0000256" key="2">
    <source>
        <dbReference type="SAM" id="MobiDB-lite"/>
    </source>
</evidence>
<organism evidence="4 5">
    <name type="scientific">Oceanibacterium hippocampi</name>
    <dbReference type="NCBI Taxonomy" id="745714"/>
    <lineage>
        <taxon>Bacteria</taxon>
        <taxon>Pseudomonadati</taxon>
        <taxon>Pseudomonadota</taxon>
        <taxon>Alphaproteobacteria</taxon>
        <taxon>Sneathiellales</taxon>
        <taxon>Sneathiellaceae</taxon>
        <taxon>Oceanibacterium</taxon>
    </lineage>
</organism>
<dbReference type="InParanoid" id="A0A1Y5U0X6"/>
<dbReference type="PANTHER" id="PTHR37813:SF1">
    <property type="entry name" value="FELS-2 PROPHAGE PROTEIN"/>
    <property type="match status" value="1"/>
</dbReference>
<reference evidence="4 5" key="1">
    <citation type="submission" date="2017-03" db="EMBL/GenBank/DDBJ databases">
        <authorList>
            <person name="Afonso C.L."/>
            <person name="Miller P.J."/>
            <person name="Scott M.A."/>
            <person name="Spackman E."/>
            <person name="Goraichik I."/>
            <person name="Dimitrov K.M."/>
            <person name="Suarez D.L."/>
            <person name="Swayne D.E."/>
        </authorList>
    </citation>
    <scope>NUCLEOTIDE SEQUENCE [LARGE SCALE GENOMIC DNA]</scope>
    <source>
        <strain evidence="4 5">CECT 7691</strain>
    </source>
</reference>
<evidence type="ECO:0008006" key="6">
    <source>
        <dbReference type="Google" id="ProtNLM"/>
    </source>
</evidence>